<organism evidence="6 7">
    <name type="scientific">Victivallis lenta</name>
    <dbReference type="NCBI Taxonomy" id="2606640"/>
    <lineage>
        <taxon>Bacteria</taxon>
        <taxon>Pseudomonadati</taxon>
        <taxon>Lentisphaerota</taxon>
        <taxon>Lentisphaeria</taxon>
        <taxon>Victivallales</taxon>
        <taxon>Victivallaceae</taxon>
        <taxon>Victivallis</taxon>
    </lineage>
</organism>
<dbReference type="SMART" id="SM00354">
    <property type="entry name" value="HTH_LACI"/>
    <property type="match status" value="1"/>
</dbReference>
<dbReference type="RefSeq" id="WP_106053280.1">
    <property type="nucleotide sequence ID" value="NZ_DBFCGB010000106.1"/>
</dbReference>
<dbReference type="Pfam" id="PF00532">
    <property type="entry name" value="Peripla_BP_1"/>
    <property type="match status" value="1"/>
</dbReference>
<proteinExistence type="predicted"/>
<dbReference type="Gene3D" id="3.40.50.2300">
    <property type="match status" value="2"/>
</dbReference>
<dbReference type="SUPFAM" id="SSF47413">
    <property type="entry name" value="lambda repressor-like DNA-binding domains"/>
    <property type="match status" value="1"/>
</dbReference>
<dbReference type="GO" id="GO:0000976">
    <property type="term" value="F:transcription cis-regulatory region binding"/>
    <property type="evidence" value="ECO:0007669"/>
    <property type="project" value="TreeGrafter"/>
</dbReference>
<name>A0A844FYN9_9BACT</name>
<evidence type="ECO:0000256" key="2">
    <source>
        <dbReference type="ARBA" id="ARBA00023015"/>
    </source>
</evidence>
<evidence type="ECO:0000256" key="4">
    <source>
        <dbReference type="ARBA" id="ARBA00023163"/>
    </source>
</evidence>
<dbReference type="Pfam" id="PF00356">
    <property type="entry name" value="LacI"/>
    <property type="match status" value="1"/>
</dbReference>
<dbReference type="PANTHER" id="PTHR30146">
    <property type="entry name" value="LACI-RELATED TRANSCRIPTIONAL REPRESSOR"/>
    <property type="match status" value="1"/>
</dbReference>
<feature type="domain" description="HTH lacI-type" evidence="5">
    <location>
        <begin position="7"/>
        <end position="63"/>
    </location>
</feature>
<dbReference type="GO" id="GO:0003700">
    <property type="term" value="F:DNA-binding transcription factor activity"/>
    <property type="evidence" value="ECO:0007669"/>
    <property type="project" value="TreeGrafter"/>
</dbReference>
<keyword evidence="3" id="KW-0238">DNA-binding</keyword>
<evidence type="ECO:0000313" key="7">
    <source>
        <dbReference type="Proteomes" id="UP000435649"/>
    </source>
</evidence>
<dbReference type="AlphaFoldDB" id="A0A844FYN9"/>
<keyword evidence="4" id="KW-0804">Transcription</keyword>
<dbReference type="InterPro" id="IPR010982">
    <property type="entry name" value="Lambda_DNA-bd_dom_sf"/>
</dbReference>
<dbReference type="Gene3D" id="1.10.260.40">
    <property type="entry name" value="lambda repressor-like DNA-binding domains"/>
    <property type="match status" value="1"/>
</dbReference>
<dbReference type="PROSITE" id="PS00356">
    <property type="entry name" value="HTH_LACI_1"/>
    <property type="match status" value="1"/>
</dbReference>
<dbReference type="InterPro" id="IPR000843">
    <property type="entry name" value="HTH_LacI"/>
</dbReference>
<dbReference type="SUPFAM" id="SSF53822">
    <property type="entry name" value="Periplasmic binding protein-like I"/>
    <property type="match status" value="1"/>
</dbReference>
<dbReference type="CDD" id="cd06267">
    <property type="entry name" value="PBP1_LacI_sugar_binding-like"/>
    <property type="match status" value="1"/>
</dbReference>
<dbReference type="EMBL" id="VUNS01000001">
    <property type="protein sequence ID" value="MST95765.1"/>
    <property type="molecule type" value="Genomic_DNA"/>
</dbReference>
<keyword evidence="7" id="KW-1185">Reference proteome</keyword>
<gene>
    <name evidence="6" type="ORF">FYJ85_01720</name>
</gene>
<evidence type="ECO:0000256" key="1">
    <source>
        <dbReference type="ARBA" id="ARBA00022491"/>
    </source>
</evidence>
<dbReference type="PANTHER" id="PTHR30146:SF148">
    <property type="entry name" value="HTH-TYPE TRANSCRIPTIONAL REPRESSOR PURR-RELATED"/>
    <property type="match status" value="1"/>
</dbReference>
<dbReference type="InterPro" id="IPR001761">
    <property type="entry name" value="Peripla_BP/Lac1_sug-bd_dom"/>
</dbReference>
<reference evidence="6 7" key="1">
    <citation type="submission" date="2019-08" db="EMBL/GenBank/DDBJ databases">
        <title>In-depth cultivation of the pig gut microbiome towards novel bacterial diversity and tailored functional studies.</title>
        <authorList>
            <person name="Wylensek D."/>
            <person name="Hitch T.C.A."/>
            <person name="Clavel T."/>
        </authorList>
    </citation>
    <scope>NUCLEOTIDE SEQUENCE [LARGE SCALE GENOMIC DNA]</scope>
    <source>
        <strain evidence="6 7">BBE-744-WT-12</strain>
    </source>
</reference>
<dbReference type="InterPro" id="IPR028082">
    <property type="entry name" value="Peripla_BP_I"/>
</dbReference>
<evidence type="ECO:0000313" key="6">
    <source>
        <dbReference type="EMBL" id="MST95765.1"/>
    </source>
</evidence>
<dbReference type="Proteomes" id="UP000435649">
    <property type="component" value="Unassembled WGS sequence"/>
</dbReference>
<protein>
    <submittedName>
        <fullName evidence="6">LacI family transcriptional regulator</fullName>
    </submittedName>
</protein>
<evidence type="ECO:0000256" key="3">
    <source>
        <dbReference type="ARBA" id="ARBA00023125"/>
    </source>
</evidence>
<dbReference type="PROSITE" id="PS50932">
    <property type="entry name" value="HTH_LACI_2"/>
    <property type="match status" value="1"/>
</dbReference>
<keyword evidence="2" id="KW-0805">Transcription regulation</keyword>
<keyword evidence="1" id="KW-0678">Repressor</keyword>
<comment type="caution">
    <text evidence="6">The sequence shown here is derived from an EMBL/GenBank/DDBJ whole genome shotgun (WGS) entry which is preliminary data.</text>
</comment>
<sequence>MIRKSNSNIRDVASLAGVSPGSVSKVLNSSPDCRVSPEIRERIFDAARKLEYTPNINAKRLFSKRTGVVALVVPPPIAGAGSAFEDRHLCRILGGIEEELFREGYRLMFISNRRTIGDSREFLELHSSRYMDGLIVWGAEADEAYWAEVAARGIPLVFVSSIPENLEGKANFISSDYRNAARIITRKVLAAGHRKMVFLDGQSAGFVRKEIKRGMEDAFDEFELSSRDILSYRRKPFEGDFALPFVREYMASAERAGIIVTLNYSSAVAVRNELANYGVYCPRDISLACFDSAKEERDGALVRCVPDDWQLGSRAVRALLSAVRKRDLPVVTELLAAAVTGDRSIAECHS</sequence>
<accession>A0A844FYN9</accession>
<dbReference type="CDD" id="cd01392">
    <property type="entry name" value="HTH_LacI"/>
    <property type="match status" value="1"/>
</dbReference>
<evidence type="ECO:0000259" key="5">
    <source>
        <dbReference type="PROSITE" id="PS50932"/>
    </source>
</evidence>